<dbReference type="InterPro" id="IPR011992">
    <property type="entry name" value="EF-hand-dom_pair"/>
</dbReference>
<proteinExistence type="predicted"/>
<dbReference type="Gene3D" id="1.10.238.10">
    <property type="entry name" value="EF-hand"/>
    <property type="match status" value="1"/>
</dbReference>
<organism evidence="1 2">
    <name type="scientific">Gossypium tomentosum</name>
    <name type="common">Hawaiian cotton</name>
    <name type="synonym">Gossypium sandvicense</name>
    <dbReference type="NCBI Taxonomy" id="34277"/>
    <lineage>
        <taxon>Eukaryota</taxon>
        <taxon>Viridiplantae</taxon>
        <taxon>Streptophyta</taxon>
        <taxon>Embryophyta</taxon>
        <taxon>Tracheophyta</taxon>
        <taxon>Spermatophyta</taxon>
        <taxon>Magnoliopsida</taxon>
        <taxon>eudicotyledons</taxon>
        <taxon>Gunneridae</taxon>
        <taxon>Pentapetalae</taxon>
        <taxon>rosids</taxon>
        <taxon>malvids</taxon>
        <taxon>Malvales</taxon>
        <taxon>Malvaceae</taxon>
        <taxon>Malvoideae</taxon>
        <taxon>Gossypium</taxon>
    </lineage>
</organism>
<keyword evidence="2" id="KW-1185">Reference proteome</keyword>
<sequence length="95" mass="10669">MQSWFGSSSSSSDNKKKLKEVFEQYGKKSGDEIRLEKKELKAAFEHLGALMPGYKAASALKYIDTDKSGYIKGTELDALVEYAYSSGYYRSNSLF</sequence>
<protein>
    <recommendedName>
        <fullName evidence="3">EF-hand domain-containing protein</fullName>
    </recommendedName>
</protein>
<dbReference type="AlphaFoldDB" id="A0A5D2PG10"/>
<dbReference type="SUPFAM" id="SSF47473">
    <property type="entry name" value="EF-hand"/>
    <property type="match status" value="1"/>
</dbReference>
<dbReference type="EMBL" id="CM017617">
    <property type="protein sequence ID" value="TYI15261.1"/>
    <property type="molecule type" value="Genomic_DNA"/>
</dbReference>
<gene>
    <name evidence="1" type="ORF">ES332_A08G174500v1</name>
</gene>
<evidence type="ECO:0000313" key="1">
    <source>
        <dbReference type="EMBL" id="TYI15261.1"/>
    </source>
</evidence>
<reference evidence="1 2" key="1">
    <citation type="submission" date="2019-07" db="EMBL/GenBank/DDBJ databases">
        <title>WGS assembly of Gossypium tomentosum.</title>
        <authorList>
            <person name="Chen Z.J."/>
            <person name="Sreedasyam A."/>
            <person name="Ando A."/>
            <person name="Song Q."/>
            <person name="De L."/>
            <person name="Hulse-Kemp A."/>
            <person name="Ding M."/>
            <person name="Ye W."/>
            <person name="Kirkbride R."/>
            <person name="Jenkins J."/>
            <person name="Plott C."/>
            <person name="Lovell J."/>
            <person name="Lin Y.-M."/>
            <person name="Vaughn R."/>
            <person name="Liu B."/>
            <person name="Li W."/>
            <person name="Simpson S."/>
            <person name="Scheffler B."/>
            <person name="Saski C."/>
            <person name="Grover C."/>
            <person name="Hu G."/>
            <person name="Conover J."/>
            <person name="Carlson J."/>
            <person name="Shu S."/>
            <person name="Boston L."/>
            <person name="Williams M."/>
            <person name="Peterson D."/>
            <person name="Mcgee K."/>
            <person name="Jones D."/>
            <person name="Wendel J."/>
            <person name="Stelly D."/>
            <person name="Grimwood J."/>
            <person name="Schmutz J."/>
        </authorList>
    </citation>
    <scope>NUCLEOTIDE SEQUENCE [LARGE SCALE GENOMIC DNA]</scope>
    <source>
        <strain evidence="1">7179.01</strain>
    </source>
</reference>
<evidence type="ECO:0008006" key="3">
    <source>
        <dbReference type="Google" id="ProtNLM"/>
    </source>
</evidence>
<dbReference type="Proteomes" id="UP000322667">
    <property type="component" value="Chromosome A08"/>
</dbReference>
<evidence type="ECO:0000313" key="2">
    <source>
        <dbReference type="Proteomes" id="UP000322667"/>
    </source>
</evidence>
<name>A0A5D2PG10_GOSTO</name>
<accession>A0A5D2PG10</accession>